<dbReference type="STRING" id="241244.ATY39_10025"/>
<dbReference type="EMBL" id="CP014806">
    <property type="protein sequence ID" value="AMW99746.1"/>
    <property type="molecule type" value="Genomic_DNA"/>
</dbReference>
<dbReference type="AlphaFoldDB" id="A0A143HE34"/>
<dbReference type="KEGG" id="rst:ATY39_10025"/>
<reference evidence="1 2" key="1">
    <citation type="journal article" date="2016" name="Genome Announc.">
        <title>Whole-Genome Sequence of Rummeliibacillus stabekisii Strain PP9 Isolated from Antarctic Soil.</title>
        <authorList>
            <person name="da Mota F.F."/>
            <person name="Vollu R.E."/>
            <person name="Jurelevicius D."/>
            <person name="Seldin L."/>
        </authorList>
    </citation>
    <scope>NUCLEOTIDE SEQUENCE [LARGE SCALE GENOMIC DNA]</scope>
    <source>
        <strain evidence="1 2">PP9</strain>
    </source>
</reference>
<sequence>MPWTKKDYPASMKNLETDVRNKAIEIANALLDEGYEEGRAIAIATAKAHEYVEGNSNDRPRFEAKPSDHDWVLKKSDSEHTIFTESSKEDLLAKGKPYVNKHDGILDVYYADGKLEHTLYE</sequence>
<name>A0A143HE34_9BACL</name>
<proteinExistence type="predicted"/>
<keyword evidence="2" id="KW-1185">Reference proteome</keyword>
<reference evidence="2" key="2">
    <citation type="submission" date="2016-03" db="EMBL/GenBank/DDBJ databases">
        <authorList>
            <person name="Ploux O."/>
        </authorList>
    </citation>
    <scope>NUCLEOTIDE SEQUENCE [LARGE SCALE GENOMIC DNA]</scope>
    <source>
        <strain evidence="2">PP9</strain>
    </source>
</reference>
<evidence type="ECO:0000313" key="1">
    <source>
        <dbReference type="EMBL" id="AMW99746.1"/>
    </source>
</evidence>
<evidence type="ECO:0000313" key="2">
    <source>
        <dbReference type="Proteomes" id="UP000076021"/>
    </source>
</evidence>
<dbReference type="RefSeq" id="WP_066789311.1">
    <property type="nucleotide sequence ID" value="NZ_CP014806.1"/>
</dbReference>
<dbReference type="OrthoDB" id="8858565at2"/>
<accession>A0A143HE34</accession>
<gene>
    <name evidence="1" type="ORF">ATY39_10025</name>
</gene>
<organism evidence="1 2">
    <name type="scientific">Rummeliibacillus stabekisii</name>
    <dbReference type="NCBI Taxonomy" id="241244"/>
    <lineage>
        <taxon>Bacteria</taxon>
        <taxon>Bacillati</taxon>
        <taxon>Bacillota</taxon>
        <taxon>Bacilli</taxon>
        <taxon>Bacillales</taxon>
        <taxon>Caryophanaceae</taxon>
        <taxon>Rummeliibacillus</taxon>
    </lineage>
</organism>
<protein>
    <recommendedName>
        <fullName evidence="3">DUF2188 domain-containing protein</fullName>
    </recommendedName>
</protein>
<evidence type="ECO:0008006" key="3">
    <source>
        <dbReference type="Google" id="ProtNLM"/>
    </source>
</evidence>
<dbReference type="Proteomes" id="UP000076021">
    <property type="component" value="Chromosome"/>
</dbReference>